<dbReference type="InterPro" id="IPR036928">
    <property type="entry name" value="AS_sf"/>
</dbReference>
<dbReference type="EMBL" id="BAAAQY010000002">
    <property type="protein sequence ID" value="GAA2225538.1"/>
    <property type="molecule type" value="Genomic_DNA"/>
</dbReference>
<dbReference type="InterPro" id="IPR000120">
    <property type="entry name" value="Amidase"/>
</dbReference>
<name>A0ABN3DAC6_9MICO</name>
<dbReference type="InterPro" id="IPR023631">
    <property type="entry name" value="Amidase_dom"/>
</dbReference>
<dbReference type="Gene3D" id="3.90.1300.10">
    <property type="entry name" value="Amidase signature (AS) domain"/>
    <property type="match status" value="1"/>
</dbReference>
<dbReference type="SUPFAM" id="SSF75304">
    <property type="entry name" value="Amidase signature (AS) enzymes"/>
    <property type="match status" value="1"/>
</dbReference>
<comment type="caution">
    <text evidence="3">The sequence shown here is derived from an EMBL/GenBank/DDBJ whole genome shotgun (WGS) entry which is preliminary data.</text>
</comment>
<feature type="domain" description="Amidase" evidence="2">
    <location>
        <begin position="31"/>
        <end position="456"/>
    </location>
</feature>
<evidence type="ECO:0000256" key="1">
    <source>
        <dbReference type="ARBA" id="ARBA00009199"/>
    </source>
</evidence>
<dbReference type="Pfam" id="PF01425">
    <property type="entry name" value="Amidase"/>
    <property type="match status" value="1"/>
</dbReference>
<gene>
    <name evidence="3" type="ORF">GCM10009851_06650</name>
</gene>
<organism evidence="3 4">
    <name type="scientific">Herbiconiux moechotypicola</name>
    <dbReference type="NCBI Taxonomy" id="637393"/>
    <lineage>
        <taxon>Bacteria</taxon>
        <taxon>Bacillati</taxon>
        <taxon>Actinomycetota</taxon>
        <taxon>Actinomycetes</taxon>
        <taxon>Micrococcales</taxon>
        <taxon>Microbacteriaceae</taxon>
        <taxon>Herbiconiux</taxon>
    </lineage>
</organism>
<evidence type="ECO:0000313" key="3">
    <source>
        <dbReference type="EMBL" id="GAA2225538.1"/>
    </source>
</evidence>
<protein>
    <submittedName>
        <fullName evidence="3">Amidase family protein</fullName>
    </submittedName>
</protein>
<dbReference type="PANTHER" id="PTHR11895:SF7">
    <property type="entry name" value="GLUTAMYL-TRNA(GLN) AMIDOTRANSFERASE SUBUNIT A, MITOCHONDRIAL"/>
    <property type="match status" value="1"/>
</dbReference>
<evidence type="ECO:0000259" key="2">
    <source>
        <dbReference type="Pfam" id="PF01425"/>
    </source>
</evidence>
<dbReference type="RefSeq" id="WP_259478389.1">
    <property type="nucleotide sequence ID" value="NZ_BAAAQY010000002.1"/>
</dbReference>
<evidence type="ECO:0000313" key="4">
    <source>
        <dbReference type="Proteomes" id="UP001500929"/>
    </source>
</evidence>
<comment type="similarity">
    <text evidence="1">Belongs to the amidase family.</text>
</comment>
<proteinExistence type="inferred from homology"/>
<keyword evidence="4" id="KW-1185">Reference proteome</keyword>
<dbReference type="Proteomes" id="UP001500929">
    <property type="component" value="Unassembled WGS sequence"/>
</dbReference>
<accession>A0ABN3DAC6</accession>
<dbReference type="PROSITE" id="PS00571">
    <property type="entry name" value="AMIDASES"/>
    <property type="match status" value="1"/>
</dbReference>
<sequence length="480" mass="49938">MTAGDTDRFAWLSATELTAGYAAGGFDPVDVAEETVARIERLDPQINAYIAFEPEQVLAEARALATEAAAGQVRGPLHGVPFSVKGLTDVAGLPQTRGGLRTQLHAVVEHDAVVVRRLREAGGLFLGHTNAPPVGYTAGTRSPLYGQTENPWGAGLTPGGSSGGSAAAVAAGFGPIAEGGDGAGSVRIPASLCGLVGMKPGFGVIPQTIVPSLTGTNVFHGCLTRTVDDNALMLDVVAGDDPADPLSVPAPAGGYRSAVGEGVRGMRIAWSPSLGTGERVDPSVLEACEGAVRALESAGAIVIEASPEWPDDFAAVMWTGIWVPSAAGALPLLDAEQERYGDLPDDLLELMDEARVLRSSEVERARGRLAGLWAEYARFMSSFDVLASPTLASAAFPHSQTVPSWLEGGPASSLLKWLFTYPFNALAQPALSVPAGFTPGGLPVGLQLATTPRRERVLYAAAGALERARPWRMRRPPLAP</sequence>
<reference evidence="3 4" key="1">
    <citation type="journal article" date="2019" name="Int. J. Syst. Evol. Microbiol.">
        <title>The Global Catalogue of Microorganisms (GCM) 10K type strain sequencing project: providing services to taxonomists for standard genome sequencing and annotation.</title>
        <authorList>
            <consortium name="The Broad Institute Genomics Platform"/>
            <consortium name="The Broad Institute Genome Sequencing Center for Infectious Disease"/>
            <person name="Wu L."/>
            <person name="Ma J."/>
        </authorList>
    </citation>
    <scope>NUCLEOTIDE SEQUENCE [LARGE SCALE GENOMIC DNA]</scope>
    <source>
        <strain evidence="3 4">JCM 16117</strain>
    </source>
</reference>
<dbReference type="InterPro" id="IPR020556">
    <property type="entry name" value="Amidase_CS"/>
</dbReference>
<dbReference type="PANTHER" id="PTHR11895">
    <property type="entry name" value="TRANSAMIDASE"/>
    <property type="match status" value="1"/>
</dbReference>